<feature type="domain" description="EF-hand" evidence="3">
    <location>
        <begin position="58"/>
        <end position="93"/>
    </location>
</feature>
<organism evidence="4 5">
    <name type="scientific">Porites lobata</name>
    <dbReference type="NCBI Taxonomy" id="104759"/>
    <lineage>
        <taxon>Eukaryota</taxon>
        <taxon>Metazoa</taxon>
        <taxon>Cnidaria</taxon>
        <taxon>Anthozoa</taxon>
        <taxon>Hexacorallia</taxon>
        <taxon>Scleractinia</taxon>
        <taxon>Fungiina</taxon>
        <taxon>Poritidae</taxon>
        <taxon>Porites</taxon>
    </lineage>
</organism>
<evidence type="ECO:0000256" key="1">
    <source>
        <dbReference type="ARBA" id="ARBA00022737"/>
    </source>
</evidence>
<dbReference type="PROSITE" id="PS00018">
    <property type="entry name" value="EF_HAND_1"/>
    <property type="match status" value="1"/>
</dbReference>
<proteinExistence type="predicted"/>
<gene>
    <name evidence="4" type="ORF">PLOB_00034068</name>
</gene>
<dbReference type="CDD" id="cd00051">
    <property type="entry name" value="EFh"/>
    <property type="match status" value="1"/>
</dbReference>
<dbReference type="EMBL" id="CALNXK010000046">
    <property type="protein sequence ID" value="CAH3129281.1"/>
    <property type="molecule type" value="Genomic_DNA"/>
</dbReference>
<reference evidence="4 5" key="1">
    <citation type="submission" date="2022-05" db="EMBL/GenBank/DDBJ databases">
        <authorList>
            <consortium name="Genoscope - CEA"/>
            <person name="William W."/>
        </authorList>
    </citation>
    <scope>NUCLEOTIDE SEQUENCE [LARGE SCALE GENOMIC DNA]</scope>
</reference>
<name>A0ABN8P3Z9_9CNID</name>
<keyword evidence="2" id="KW-0106">Calcium</keyword>
<dbReference type="Pfam" id="PF13499">
    <property type="entry name" value="EF-hand_7"/>
    <property type="match status" value="1"/>
</dbReference>
<protein>
    <recommendedName>
        <fullName evidence="3">EF-hand domain-containing protein</fullName>
    </recommendedName>
</protein>
<evidence type="ECO:0000313" key="5">
    <source>
        <dbReference type="Proteomes" id="UP001159405"/>
    </source>
</evidence>
<dbReference type="InterPro" id="IPR050230">
    <property type="entry name" value="CALM/Myosin/TropC-like"/>
</dbReference>
<dbReference type="PANTHER" id="PTHR23048:SF49">
    <property type="entry name" value="FI08416P-RELATED"/>
    <property type="match status" value="1"/>
</dbReference>
<dbReference type="Gene3D" id="1.10.238.10">
    <property type="entry name" value="EF-hand"/>
    <property type="match status" value="1"/>
</dbReference>
<comment type="caution">
    <text evidence="4">The sequence shown here is derived from an EMBL/GenBank/DDBJ whole genome shotgun (WGS) entry which is preliminary data.</text>
</comment>
<sequence>MIVKDDGDDDNDDNLINVVQNHIWTEHKLGRTLSSTHIITDSNHFYSILLLQGSLSDDQIAEHKEAFLLFDKRGDGKVDSAQLGEILRSLGLNPTEADVKKVLKEVDPSGNKRISFEEFLPIFLSIGGKTSTNTSIEGFVDGFACL</sequence>
<evidence type="ECO:0000259" key="3">
    <source>
        <dbReference type="PROSITE" id="PS50222"/>
    </source>
</evidence>
<feature type="domain" description="EF-hand" evidence="3">
    <location>
        <begin position="94"/>
        <end position="129"/>
    </location>
</feature>
<dbReference type="Proteomes" id="UP001159405">
    <property type="component" value="Unassembled WGS sequence"/>
</dbReference>
<dbReference type="PANTHER" id="PTHR23048">
    <property type="entry name" value="MYOSIN LIGHT CHAIN 1, 3"/>
    <property type="match status" value="1"/>
</dbReference>
<dbReference type="SMART" id="SM00054">
    <property type="entry name" value="EFh"/>
    <property type="match status" value="2"/>
</dbReference>
<evidence type="ECO:0000313" key="4">
    <source>
        <dbReference type="EMBL" id="CAH3129281.1"/>
    </source>
</evidence>
<dbReference type="InterPro" id="IPR011992">
    <property type="entry name" value="EF-hand-dom_pair"/>
</dbReference>
<dbReference type="InterPro" id="IPR002048">
    <property type="entry name" value="EF_hand_dom"/>
</dbReference>
<dbReference type="SUPFAM" id="SSF47473">
    <property type="entry name" value="EF-hand"/>
    <property type="match status" value="1"/>
</dbReference>
<dbReference type="PROSITE" id="PS50222">
    <property type="entry name" value="EF_HAND_2"/>
    <property type="match status" value="2"/>
</dbReference>
<keyword evidence="5" id="KW-1185">Reference proteome</keyword>
<dbReference type="InterPro" id="IPR018247">
    <property type="entry name" value="EF_Hand_1_Ca_BS"/>
</dbReference>
<accession>A0ABN8P3Z9</accession>
<keyword evidence="1" id="KW-0677">Repeat</keyword>
<evidence type="ECO:0000256" key="2">
    <source>
        <dbReference type="ARBA" id="ARBA00022837"/>
    </source>
</evidence>